<organism evidence="1 2">
    <name type="scientific">Bacteroides cellulosilyticus</name>
    <dbReference type="NCBI Taxonomy" id="246787"/>
    <lineage>
        <taxon>Bacteria</taxon>
        <taxon>Pseudomonadati</taxon>
        <taxon>Bacteroidota</taxon>
        <taxon>Bacteroidia</taxon>
        <taxon>Bacteroidales</taxon>
        <taxon>Bacteroidaceae</taxon>
        <taxon>Bacteroides</taxon>
    </lineage>
</organism>
<dbReference type="Proteomes" id="UP001266995">
    <property type="component" value="Unassembled WGS sequence"/>
</dbReference>
<name>A0AAW8VMA4_9BACE</name>
<protein>
    <submittedName>
        <fullName evidence="1">Uncharacterized protein</fullName>
    </submittedName>
</protein>
<sequence>MGRFGTYQSLGIKPLIEGFGLYMMQQNISNRERKLAAEHVGYQMKFLMDMTKEIEQARSMSHILCSHIANVKYLIAKIQGQNQEAVSL</sequence>
<proteinExistence type="predicted"/>
<accession>A0AAW8VMA4</accession>
<dbReference type="EMBL" id="JAVSNH010000002">
    <property type="protein sequence ID" value="MDT4513987.1"/>
    <property type="molecule type" value="Genomic_DNA"/>
</dbReference>
<gene>
    <name evidence="1" type="ORF">RO785_23770</name>
</gene>
<dbReference type="AlphaFoldDB" id="A0AAW8VMA4"/>
<evidence type="ECO:0000313" key="1">
    <source>
        <dbReference type="EMBL" id="MDT4513987.1"/>
    </source>
</evidence>
<evidence type="ECO:0000313" key="2">
    <source>
        <dbReference type="Proteomes" id="UP001266995"/>
    </source>
</evidence>
<dbReference type="RefSeq" id="WP_313753479.1">
    <property type="nucleotide sequence ID" value="NZ_JAVSNH010000002.1"/>
</dbReference>
<reference evidence="1" key="1">
    <citation type="submission" date="2023-08" db="EMBL/GenBank/DDBJ databases">
        <title>Reintroducing virulent viruses to syntetic microbiomes.</title>
        <authorList>
            <person name="Wilde J."/>
            <person name="Boyes R."/>
            <person name="Robinson A.V."/>
            <person name="Daisley B.A."/>
            <person name="Allen-Vercoe E."/>
        </authorList>
    </citation>
    <scope>NUCLEOTIDE SEQUENCE</scope>
    <source>
        <strain evidence="1">225I_12FAA</strain>
    </source>
</reference>
<comment type="caution">
    <text evidence="1">The sequence shown here is derived from an EMBL/GenBank/DDBJ whole genome shotgun (WGS) entry which is preliminary data.</text>
</comment>